<feature type="region of interest" description="Disordered" evidence="13">
    <location>
        <begin position="196"/>
        <end position="224"/>
    </location>
</feature>
<dbReference type="Gene3D" id="1.10.287.70">
    <property type="match status" value="1"/>
</dbReference>
<accession>A0A9P1M0L6</accession>
<keyword evidence="4" id="KW-0107">Calcium channel</keyword>
<dbReference type="EMBL" id="CAMXCT010006689">
    <property type="protein sequence ID" value="CAI4018321.1"/>
    <property type="molecule type" value="Genomic_DNA"/>
</dbReference>
<feature type="transmembrane region" description="Helical" evidence="14">
    <location>
        <begin position="429"/>
        <end position="448"/>
    </location>
</feature>
<dbReference type="EMBL" id="CAMXCT030006689">
    <property type="protein sequence ID" value="CAL4805633.1"/>
    <property type="molecule type" value="Genomic_DNA"/>
</dbReference>
<feature type="compositionally biased region" description="Basic and acidic residues" evidence="13">
    <location>
        <begin position="278"/>
        <end position="287"/>
    </location>
</feature>
<dbReference type="EMBL" id="CAMXCT020006689">
    <property type="protein sequence ID" value="CAL1171696.1"/>
    <property type="molecule type" value="Genomic_DNA"/>
</dbReference>
<feature type="region of interest" description="Disordered" evidence="13">
    <location>
        <begin position="249"/>
        <end position="287"/>
    </location>
</feature>
<organism evidence="16">
    <name type="scientific">Cladocopium goreaui</name>
    <dbReference type="NCBI Taxonomy" id="2562237"/>
    <lineage>
        <taxon>Eukaryota</taxon>
        <taxon>Sar</taxon>
        <taxon>Alveolata</taxon>
        <taxon>Dinophyceae</taxon>
        <taxon>Suessiales</taxon>
        <taxon>Symbiodiniaceae</taxon>
        <taxon>Cladocopium</taxon>
    </lineage>
</organism>
<evidence type="ECO:0000256" key="5">
    <source>
        <dbReference type="ARBA" id="ARBA00022692"/>
    </source>
</evidence>
<feature type="transmembrane region" description="Helical" evidence="14">
    <location>
        <begin position="404"/>
        <end position="423"/>
    </location>
</feature>
<evidence type="ECO:0000256" key="9">
    <source>
        <dbReference type="ARBA" id="ARBA00023065"/>
    </source>
</evidence>
<evidence type="ECO:0000256" key="6">
    <source>
        <dbReference type="ARBA" id="ARBA00022837"/>
    </source>
</evidence>
<evidence type="ECO:0000259" key="15">
    <source>
        <dbReference type="Pfam" id="PF00520"/>
    </source>
</evidence>
<dbReference type="Gene3D" id="1.20.120.350">
    <property type="entry name" value="Voltage-gated potassium channels. Chain C"/>
    <property type="match status" value="1"/>
</dbReference>
<keyword evidence="12" id="KW-0407">Ion channel</keyword>
<keyword evidence="2" id="KW-0813">Transport</keyword>
<evidence type="ECO:0000313" key="19">
    <source>
        <dbReference type="Proteomes" id="UP001152797"/>
    </source>
</evidence>
<keyword evidence="19" id="KW-1185">Reference proteome</keyword>
<keyword evidence="10 14" id="KW-0472">Membrane</keyword>
<keyword evidence="6" id="KW-0106">Calcium</keyword>
<protein>
    <submittedName>
        <fullName evidence="18">Voltage-dependent T-type calcium channel subunit alpha-1H (Voltage-gated calcium channel subunit alpha Cav3.2)</fullName>
    </submittedName>
</protein>
<evidence type="ECO:0000256" key="4">
    <source>
        <dbReference type="ARBA" id="ARBA00022673"/>
    </source>
</evidence>
<dbReference type="InterPro" id="IPR050599">
    <property type="entry name" value="VDCC_alpha-1_subunit"/>
</dbReference>
<evidence type="ECO:0000256" key="3">
    <source>
        <dbReference type="ARBA" id="ARBA00022568"/>
    </source>
</evidence>
<dbReference type="InterPro" id="IPR005821">
    <property type="entry name" value="Ion_trans_dom"/>
</dbReference>
<keyword evidence="7" id="KW-0851">Voltage-gated channel</keyword>
<comment type="subcellular location">
    <subcellularLocation>
        <location evidence="1">Membrane</location>
        <topology evidence="1">Multi-pass membrane protein</topology>
    </subcellularLocation>
</comment>
<evidence type="ECO:0000256" key="8">
    <source>
        <dbReference type="ARBA" id="ARBA00022989"/>
    </source>
</evidence>
<evidence type="ECO:0000313" key="16">
    <source>
        <dbReference type="EMBL" id="CAI4018321.1"/>
    </source>
</evidence>
<keyword evidence="11" id="KW-0325">Glycoprotein</keyword>
<dbReference type="PROSITE" id="PS00018">
    <property type="entry name" value="EF_HAND_1"/>
    <property type="match status" value="1"/>
</dbReference>
<feature type="compositionally biased region" description="Basic and acidic residues" evidence="13">
    <location>
        <begin position="134"/>
        <end position="146"/>
    </location>
</feature>
<feature type="transmembrane region" description="Helical" evidence="14">
    <location>
        <begin position="373"/>
        <end position="392"/>
    </location>
</feature>
<evidence type="ECO:0000256" key="13">
    <source>
        <dbReference type="SAM" id="MobiDB-lite"/>
    </source>
</evidence>
<dbReference type="Proteomes" id="UP001152797">
    <property type="component" value="Unassembled WGS sequence"/>
</dbReference>
<dbReference type="OrthoDB" id="441018at2759"/>
<keyword evidence="5 14" id="KW-0812">Transmembrane</keyword>
<keyword evidence="9" id="KW-0406">Ion transport</keyword>
<dbReference type="GO" id="GO:0005891">
    <property type="term" value="C:voltage-gated calcium channel complex"/>
    <property type="evidence" value="ECO:0007669"/>
    <property type="project" value="TreeGrafter"/>
</dbReference>
<feature type="transmembrane region" description="Helical" evidence="14">
    <location>
        <begin position="469"/>
        <end position="502"/>
    </location>
</feature>
<keyword evidence="3" id="KW-0109">Calcium transport</keyword>
<evidence type="ECO:0000256" key="1">
    <source>
        <dbReference type="ARBA" id="ARBA00004141"/>
    </source>
</evidence>
<dbReference type="InterPro" id="IPR018247">
    <property type="entry name" value="EF_Hand_1_Ca_BS"/>
</dbReference>
<feature type="region of interest" description="Disordered" evidence="13">
    <location>
        <begin position="134"/>
        <end position="184"/>
    </location>
</feature>
<feature type="region of interest" description="Disordered" evidence="13">
    <location>
        <begin position="708"/>
        <end position="736"/>
    </location>
</feature>
<evidence type="ECO:0000313" key="17">
    <source>
        <dbReference type="EMBL" id="CAL1171696.1"/>
    </source>
</evidence>
<dbReference type="SUPFAM" id="SSF81324">
    <property type="entry name" value="Voltage-gated potassium channels"/>
    <property type="match status" value="1"/>
</dbReference>
<name>A0A9P1M0L6_9DINO</name>
<proteinExistence type="predicted"/>
<evidence type="ECO:0000256" key="11">
    <source>
        <dbReference type="ARBA" id="ARBA00023180"/>
    </source>
</evidence>
<dbReference type="PANTHER" id="PTHR45628">
    <property type="entry name" value="VOLTAGE-DEPENDENT CALCIUM CHANNEL TYPE A SUBUNIT ALPHA-1"/>
    <property type="match status" value="1"/>
</dbReference>
<dbReference type="InterPro" id="IPR027359">
    <property type="entry name" value="Volt_channel_dom_sf"/>
</dbReference>
<feature type="compositionally biased region" description="Basic and acidic residues" evidence="13">
    <location>
        <begin position="169"/>
        <end position="178"/>
    </location>
</feature>
<evidence type="ECO:0000256" key="7">
    <source>
        <dbReference type="ARBA" id="ARBA00022882"/>
    </source>
</evidence>
<dbReference type="GO" id="GO:0098703">
    <property type="term" value="P:calcium ion import across plasma membrane"/>
    <property type="evidence" value="ECO:0007669"/>
    <property type="project" value="TreeGrafter"/>
</dbReference>
<reference evidence="16" key="1">
    <citation type="submission" date="2022-10" db="EMBL/GenBank/DDBJ databases">
        <authorList>
            <person name="Chen Y."/>
            <person name="Dougan E. K."/>
            <person name="Chan C."/>
            <person name="Rhodes N."/>
            <person name="Thang M."/>
        </authorList>
    </citation>
    <scope>NUCLEOTIDE SEQUENCE</scope>
</reference>
<keyword evidence="8 14" id="KW-1133">Transmembrane helix</keyword>
<feature type="domain" description="Ion transport" evidence="15">
    <location>
        <begin position="336"/>
        <end position="577"/>
    </location>
</feature>
<sequence length="736" mass="82184">MNGDLMVDLIADNMELPGQIETQANTDTSDDESYRATAPEVPIIHKPSMPSAPPDNFKRQVSVDSKYSSRNIHEHVDPGSKNSAHEMQRTLESLHSFRIALETNQLQCLRLFDHELEKLKRNLPADATARMSYKDRLLKPGGDRLRRSARSKSSAHSEPANRHSAASKCSKETEKSTHEGTQSLTQRLQSSIFSTNLTSSQPTSPQSPQPPTSPASPGMSLPKRQRRMSWITKQGTGFLDAKALEELKTQDAGSESQEEVQRKKTARTTYSSEASVCSEKRGSKTKSEELKTGGMFTQLNPDLAKDAVRDRAAAEFGKPRLEIMKTEGRLYAIATHPFFERITLAVILLNAGWIGVDIELNKADMLFNADPVFIVMENFFCIFFLAELIVRFGLFKKTSYVIKVIWFLADFFLVSLMILETWVVPVIDAFTNGSGSGMSSGASVLRVARVMRVLRTARMARLVRLMPELMILIKGMMVAFRSVFFTLLLLLLITYVFAVAFVQFARDTNLERGTFGTMGEAVTTLILKCILTDQEDLIRSVTEESFLMSFLLLTFIFFGSLTVMNMLLGVLVEAIKTVSTIEREQLEVDFAKRVLWDLISRGEADTDGDNCISEEEYMAVLQKPEAMTALTSLGVDVDAALDYGKLLFEDGEPLTFGDFMKGILTLRGSNQTTVKDIVDLRKFTADEFSHLQEVLEVVNQQLALNRPHDAGAEHSRRASFSSSRCAKAGEWSSKSR</sequence>
<dbReference type="Pfam" id="PF00520">
    <property type="entry name" value="Ion_trans"/>
    <property type="match status" value="1"/>
</dbReference>
<reference evidence="17" key="2">
    <citation type="submission" date="2024-04" db="EMBL/GenBank/DDBJ databases">
        <authorList>
            <person name="Chen Y."/>
            <person name="Shah S."/>
            <person name="Dougan E. K."/>
            <person name="Thang M."/>
            <person name="Chan C."/>
        </authorList>
    </citation>
    <scope>NUCLEOTIDE SEQUENCE [LARGE SCALE GENOMIC DNA]</scope>
</reference>
<dbReference type="GO" id="GO:0008331">
    <property type="term" value="F:high voltage-gated calcium channel activity"/>
    <property type="evidence" value="ECO:0007669"/>
    <property type="project" value="TreeGrafter"/>
</dbReference>
<feature type="transmembrane region" description="Helical" evidence="14">
    <location>
        <begin position="546"/>
        <end position="572"/>
    </location>
</feature>
<evidence type="ECO:0000256" key="10">
    <source>
        <dbReference type="ARBA" id="ARBA00023136"/>
    </source>
</evidence>
<evidence type="ECO:0000313" key="18">
    <source>
        <dbReference type="EMBL" id="CAL4805633.1"/>
    </source>
</evidence>
<gene>
    <name evidence="16" type="ORF">C1SCF055_LOCUS42897</name>
</gene>
<evidence type="ECO:0000256" key="14">
    <source>
        <dbReference type="SAM" id="Phobius"/>
    </source>
</evidence>
<evidence type="ECO:0000256" key="12">
    <source>
        <dbReference type="ARBA" id="ARBA00023303"/>
    </source>
</evidence>
<feature type="compositionally biased region" description="Pro residues" evidence="13">
    <location>
        <begin position="205"/>
        <end position="214"/>
    </location>
</feature>
<dbReference type="PANTHER" id="PTHR45628:SF7">
    <property type="entry name" value="VOLTAGE-DEPENDENT CALCIUM CHANNEL TYPE A SUBUNIT ALPHA-1"/>
    <property type="match status" value="1"/>
</dbReference>
<dbReference type="AlphaFoldDB" id="A0A9P1M0L6"/>
<comment type="caution">
    <text evidence="16">The sequence shown here is derived from an EMBL/GenBank/DDBJ whole genome shotgun (WGS) entry which is preliminary data.</text>
</comment>
<evidence type="ECO:0000256" key="2">
    <source>
        <dbReference type="ARBA" id="ARBA00022448"/>
    </source>
</evidence>